<feature type="region of interest" description="Disordered" evidence="1">
    <location>
        <begin position="1"/>
        <end position="20"/>
    </location>
</feature>
<dbReference type="AlphaFoldDB" id="A0AAD4HJZ1"/>
<protein>
    <submittedName>
        <fullName evidence="2">Uncharacterized protein</fullName>
    </submittedName>
</protein>
<accession>A0AAD4HJZ1</accession>
<dbReference type="Proteomes" id="UP001195769">
    <property type="component" value="Unassembled WGS sequence"/>
</dbReference>
<feature type="non-terminal residue" evidence="2">
    <location>
        <position position="215"/>
    </location>
</feature>
<dbReference type="Pfam" id="PF18759">
    <property type="entry name" value="Plavaka"/>
    <property type="match status" value="1"/>
</dbReference>
<comment type="caution">
    <text evidence="2">The sequence shown here is derived from an EMBL/GenBank/DDBJ whole genome shotgun (WGS) entry which is preliminary data.</text>
</comment>
<dbReference type="InterPro" id="IPR041078">
    <property type="entry name" value="Plavaka"/>
</dbReference>
<gene>
    <name evidence="2" type="ORF">F5891DRAFT_925066</name>
</gene>
<keyword evidence="3" id="KW-1185">Reference proteome</keyword>
<dbReference type="GeneID" id="64668157"/>
<name>A0AAD4HJZ1_9AGAM</name>
<feature type="compositionally biased region" description="Polar residues" evidence="1">
    <location>
        <begin position="7"/>
        <end position="20"/>
    </location>
</feature>
<evidence type="ECO:0000313" key="2">
    <source>
        <dbReference type="EMBL" id="KAG1898259.1"/>
    </source>
</evidence>
<reference evidence="2" key="1">
    <citation type="journal article" date="2020" name="New Phytol.">
        <title>Comparative genomics reveals dynamic genome evolution in host specialist ectomycorrhizal fungi.</title>
        <authorList>
            <person name="Lofgren L.A."/>
            <person name="Nguyen N.H."/>
            <person name="Vilgalys R."/>
            <person name="Ruytinx J."/>
            <person name="Liao H.L."/>
            <person name="Branco S."/>
            <person name="Kuo A."/>
            <person name="LaButti K."/>
            <person name="Lipzen A."/>
            <person name="Andreopoulos W."/>
            <person name="Pangilinan J."/>
            <person name="Riley R."/>
            <person name="Hundley H."/>
            <person name="Na H."/>
            <person name="Barry K."/>
            <person name="Grigoriev I.V."/>
            <person name="Stajich J.E."/>
            <person name="Kennedy P.G."/>
        </authorList>
    </citation>
    <scope>NUCLEOTIDE SEQUENCE</scope>
    <source>
        <strain evidence="2">FC203</strain>
    </source>
</reference>
<proteinExistence type="predicted"/>
<evidence type="ECO:0000256" key="1">
    <source>
        <dbReference type="SAM" id="MobiDB-lite"/>
    </source>
</evidence>
<dbReference type="EMBL" id="JABBWK010000040">
    <property type="protein sequence ID" value="KAG1898259.1"/>
    <property type="molecule type" value="Genomic_DNA"/>
</dbReference>
<feature type="non-terminal residue" evidence="2">
    <location>
        <position position="1"/>
    </location>
</feature>
<dbReference type="RefSeq" id="XP_041223835.1">
    <property type="nucleotide sequence ID" value="XM_041373859.1"/>
</dbReference>
<evidence type="ECO:0000313" key="3">
    <source>
        <dbReference type="Proteomes" id="UP001195769"/>
    </source>
</evidence>
<sequence>GTVRQYHPNTPVVNPGGQNHLQKMDDDIYANIRNTENIYYPFASKSRFDLAGWLSSGALSQKGVDSFLHLEHTEVNPPSFNTSKDLRAQVEALPNVPQWYHQQIKVGSYKTKSPLMLYWRDGLEVVKYLFSNPVFAPCMDFQLYKEYKVINGHSQQVYGEFMSADIAWEIQDELPPGHSFVGIIGASDKTPLMIGTGNKERHPVLISLANIHAGV</sequence>
<organism evidence="2 3">
    <name type="scientific">Suillus fuscotomentosus</name>
    <dbReference type="NCBI Taxonomy" id="1912939"/>
    <lineage>
        <taxon>Eukaryota</taxon>
        <taxon>Fungi</taxon>
        <taxon>Dikarya</taxon>
        <taxon>Basidiomycota</taxon>
        <taxon>Agaricomycotina</taxon>
        <taxon>Agaricomycetes</taxon>
        <taxon>Agaricomycetidae</taxon>
        <taxon>Boletales</taxon>
        <taxon>Suillineae</taxon>
        <taxon>Suillaceae</taxon>
        <taxon>Suillus</taxon>
    </lineage>
</organism>